<evidence type="ECO:0000313" key="2">
    <source>
        <dbReference type="Proteomes" id="UP000692954"/>
    </source>
</evidence>
<gene>
    <name evidence="1" type="ORF">PSON_ATCC_30995.1.T0610284</name>
</gene>
<comment type="caution">
    <text evidence="1">The sequence shown here is derived from an EMBL/GenBank/DDBJ whole genome shotgun (WGS) entry which is preliminary data.</text>
</comment>
<keyword evidence="2" id="KW-1185">Reference proteome</keyword>
<accession>A0A8S1NVS4</accession>
<organism evidence="1 2">
    <name type="scientific">Paramecium sonneborni</name>
    <dbReference type="NCBI Taxonomy" id="65129"/>
    <lineage>
        <taxon>Eukaryota</taxon>
        <taxon>Sar</taxon>
        <taxon>Alveolata</taxon>
        <taxon>Ciliophora</taxon>
        <taxon>Intramacronucleata</taxon>
        <taxon>Oligohymenophorea</taxon>
        <taxon>Peniculida</taxon>
        <taxon>Parameciidae</taxon>
        <taxon>Paramecium</taxon>
    </lineage>
</organism>
<name>A0A8S1NVS4_9CILI</name>
<sequence>MNGYNKFIKVENKKLYMVSFMDQKNQLDKQNLIDSIINLQLINLVKLINYGIKNHDKTQFIQIILENLEIWRIIKKFGKFQLKKRQGNIFIEENLKNDIIIQDGGIQEEIQQKQPIITQQSSSQISNLFLGYQKNYVKKVLKQQFRLQTILERQKV</sequence>
<proteinExistence type="predicted"/>
<evidence type="ECO:0000313" key="1">
    <source>
        <dbReference type="EMBL" id="CAD8094026.1"/>
    </source>
</evidence>
<protein>
    <submittedName>
        <fullName evidence="1">Uncharacterized protein</fullName>
    </submittedName>
</protein>
<dbReference type="AlphaFoldDB" id="A0A8S1NVS4"/>
<dbReference type="Proteomes" id="UP000692954">
    <property type="component" value="Unassembled WGS sequence"/>
</dbReference>
<dbReference type="EMBL" id="CAJJDN010000061">
    <property type="protein sequence ID" value="CAD8094026.1"/>
    <property type="molecule type" value="Genomic_DNA"/>
</dbReference>
<reference evidence="1" key="1">
    <citation type="submission" date="2021-01" db="EMBL/GenBank/DDBJ databases">
        <authorList>
            <consortium name="Genoscope - CEA"/>
            <person name="William W."/>
        </authorList>
    </citation>
    <scope>NUCLEOTIDE SEQUENCE</scope>
</reference>